<evidence type="ECO:0000313" key="1">
    <source>
        <dbReference type="EnsemblPlants" id="TuG1812G0100004588.01.T03"/>
    </source>
</evidence>
<dbReference type="EnsemblPlants" id="TuG1812G0100004588.01.T03">
    <property type="protein sequence ID" value="TuG1812G0100004588.01.T03"/>
    <property type="gene ID" value="TuG1812G0100004588.01"/>
</dbReference>
<dbReference type="Gramene" id="TuG1812G0100004588.01.T03">
    <property type="protein sequence ID" value="TuG1812G0100004588.01.T03"/>
    <property type="gene ID" value="TuG1812G0100004588.01"/>
</dbReference>
<gene>
    <name evidence="1" type="primary">LOC125539652</name>
</gene>
<evidence type="ECO:0000313" key="2">
    <source>
        <dbReference type="Proteomes" id="UP000015106"/>
    </source>
</evidence>
<sequence>MREELYDKVSHAERTYDIPGRAGKHISQLREELAVQVDPRPGDSTWRKMRVLNPLDHCMEYATLTFSLYVLMGMAAGKIVELDPDEKLWIQKKRGEARKQSETK</sequence>
<reference evidence="1" key="3">
    <citation type="submission" date="2022-06" db="UniProtKB">
        <authorList>
            <consortium name="EnsemblPlants"/>
        </authorList>
    </citation>
    <scope>IDENTIFICATION</scope>
</reference>
<reference evidence="1" key="2">
    <citation type="submission" date="2018-03" db="EMBL/GenBank/DDBJ databases">
        <title>The Triticum urartu genome reveals the dynamic nature of wheat genome evolution.</title>
        <authorList>
            <person name="Ling H."/>
            <person name="Ma B."/>
            <person name="Shi X."/>
            <person name="Liu H."/>
            <person name="Dong L."/>
            <person name="Sun H."/>
            <person name="Cao Y."/>
            <person name="Gao Q."/>
            <person name="Zheng S."/>
            <person name="Li Y."/>
            <person name="Yu Y."/>
            <person name="Du H."/>
            <person name="Qi M."/>
            <person name="Li Y."/>
            <person name="Yu H."/>
            <person name="Cui Y."/>
            <person name="Wang N."/>
            <person name="Chen C."/>
            <person name="Wu H."/>
            <person name="Zhao Y."/>
            <person name="Zhang J."/>
            <person name="Li Y."/>
            <person name="Zhou W."/>
            <person name="Zhang B."/>
            <person name="Hu W."/>
            <person name="Eijk M."/>
            <person name="Tang J."/>
            <person name="Witsenboer H."/>
            <person name="Zhao S."/>
            <person name="Li Z."/>
            <person name="Zhang A."/>
            <person name="Wang D."/>
            <person name="Liang C."/>
        </authorList>
    </citation>
    <scope>NUCLEOTIDE SEQUENCE [LARGE SCALE GENOMIC DNA]</scope>
    <source>
        <strain evidence="1">cv. G1812</strain>
    </source>
</reference>
<keyword evidence="2" id="KW-1185">Reference proteome</keyword>
<name>A0A8R7P707_TRIUA</name>
<reference evidence="2" key="1">
    <citation type="journal article" date="2013" name="Nature">
        <title>Draft genome of the wheat A-genome progenitor Triticum urartu.</title>
        <authorList>
            <person name="Ling H.Q."/>
            <person name="Zhao S."/>
            <person name="Liu D."/>
            <person name="Wang J."/>
            <person name="Sun H."/>
            <person name="Zhang C."/>
            <person name="Fan H."/>
            <person name="Li D."/>
            <person name="Dong L."/>
            <person name="Tao Y."/>
            <person name="Gao C."/>
            <person name="Wu H."/>
            <person name="Li Y."/>
            <person name="Cui Y."/>
            <person name="Guo X."/>
            <person name="Zheng S."/>
            <person name="Wang B."/>
            <person name="Yu K."/>
            <person name="Liang Q."/>
            <person name="Yang W."/>
            <person name="Lou X."/>
            <person name="Chen J."/>
            <person name="Feng M."/>
            <person name="Jian J."/>
            <person name="Zhang X."/>
            <person name="Luo G."/>
            <person name="Jiang Y."/>
            <person name="Liu J."/>
            <person name="Wang Z."/>
            <person name="Sha Y."/>
            <person name="Zhang B."/>
            <person name="Wu H."/>
            <person name="Tang D."/>
            <person name="Shen Q."/>
            <person name="Xue P."/>
            <person name="Zou S."/>
            <person name="Wang X."/>
            <person name="Liu X."/>
            <person name="Wang F."/>
            <person name="Yang Y."/>
            <person name="An X."/>
            <person name="Dong Z."/>
            <person name="Zhang K."/>
            <person name="Zhang X."/>
            <person name="Luo M.C."/>
            <person name="Dvorak J."/>
            <person name="Tong Y."/>
            <person name="Wang J."/>
            <person name="Yang H."/>
            <person name="Li Z."/>
            <person name="Wang D."/>
            <person name="Zhang A."/>
            <person name="Wang J."/>
        </authorList>
    </citation>
    <scope>NUCLEOTIDE SEQUENCE</scope>
    <source>
        <strain evidence="2">cv. G1812</strain>
    </source>
</reference>
<organism evidence="1 2">
    <name type="scientific">Triticum urartu</name>
    <name type="common">Red wild einkorn</name>
    <name type="synonym">Crithodium urartu</name>
    <dbReference type="NCBI Taxonomy" id="4572"/>
    <lineage>
        <taxon>Eukaryota</taxon>
        <taxon>Viridiplantae</taxon>
        <taxon>Streptophyta</taxon>
        <taxon>Embryophyta</taxon>
        <taxon>Tracheophyta</taxon>
        <taxon>Spermatophyta</taxon>
        <taxon>Magnoliopsida</taxon>
        <taxon>Liliopsida</taxon>
        <taxon>Poales</taxon>
        <taxon>Poaceae</taxon>
        <taxon>BOP clade</taxon>
        <taxon>Pooideae</taxon>
        <taxon>Triticodae</taxon>
        <taxon>Triticeae</taxon>
        <taxon>Triticinae</taxon>
        <taxon>Triticum</taxon>
    </lineage>
</organism>
<dbReference type="AlphaFoldDB" id="A0A8R7P707"/>
<proteinExistence type="predicted"/>
<dbReference type="Proteomes" id="UP000015106">
    <property type="component" value="Chromosome 1"/>
</dbReference>
<accession>A0A8R7P707</accession>
<protein>
    <submittedName>
        <fullName evidence="1">Uncharacterized protein</fullName>
    </submittedName>
</protein>